<dbReference type="RefSeq" id="WP_160875650.1">
    <property type="nucleotide sequence ID" value="NZ_WUEK01000002.1"/>
</dbReference>
<protein>
    <submittedName>
        <fullName evidence="1">Uncharacterized protein</fullName>
    </submittedName>
</protein>
<dbReference type="EMBL" id="WUEK01000002">
    <property type="protein sequence ID" value="MXG88874.1"/>
    <property type="molecule type" value="Genomic_DNA"/>
</dbReference>
<name>A0A6L7F1K2_9ACTN</name>
<reference evidence="1 2" key="1">
    <citation type="submission" date="2019-12" db="EMBL/GenBank/DDBJ databases">
        <authorList>
            <person name="Kun Z."/>
        </authorList>
    </citation>
    <scope>NUCLEOTIDE SEQUENCE [LARGE SCALE GENOMIC DNA]</scope>
    <source>
        <strain evidence="1 2">YIM 123512</strain>
    </source>
</reference>
<keyword evidence="2" id="KW-1185">Reference proteome</keyword>
<dbReference type="Proteomes" id="UP000473325">
    <property type="component" value="Unassembled WGS sequence"/>
</dbReference>
<proteinExistence type="predicted"/>
<evidence type="ECO:0000313" key="1">
    <source>
        <dbReference type="EMBL" id="MXG88874.1"/>
    </source>
</evidence>
<dbReference type="AlphaFoldDB" id="A0A6L7F1K2"/>
<comment type="caution">
    <text evidence="1">The sequence shown here is derived from an EMBL/GenBank/DDBJ whole genome shotgun (WGS) entry which is preliminary data.</text>
</comment>
<sequence>MSTTPLAPAPTAVLLERITDATARRAAVEVELAELASAWAHAHVVAPASPRIWGHDRVAPYGLHVGNTHVDNIEWYALPELRWDAAASFAAAQGMSTAAGEIAAA</sequence>
<accession>A0A6L7F1K2</accession>
<organism evidence="1 2">
    <name type="scientific">Nocardioides flavescens</name>
    <dbReference type="NCBI Taxonomy" id="2691959"/>
    <lineage>
        <taxon>Bacteria</taxon>
        <taxon>Bacillati</taxon>
        <taxon>Actinomycetota</taxon>
        <taxon>Actinomycetes</taxon>
        <taxon>Propionibacteriales</taxon>
        <taxon>Nocardioidaceae</taxon>
        <taxon>Nocardioides</taxon>
    </lineage>
</organism>
<evidence type="ECO:0000313" key="2">
    <source>
        <dbReference type="Proteomes" id="UP000473325"/>
    </source>
</evidence>
<gene>
    <name evidence="1" type="ORF">GRQ65_04845</name>
</gene>